<dbReference type="Proteomes" id="UP000252985">
    <property type="component" value="Chromosome"/>
</dbReference>
<keyword evidence="4" id="KW-1185">Reference proteome</keyword>
<reference evidence="1 4" key="2">
    <citation type="submission" date="2018-07" db="EMBL/GenBank/DDBJ databases">
        <title>Genome sequences of Haloplanus sp. CBA1113.</title>
        <authorList>
            <person name="Kim Y.B."/>
            <person name="Roh S.W."/>
        </authorList>
    </citation>
    <scope>NUCLEOTIDE SEQUENCE [LARGE SCALE GENOMIC DNA]</scope>
    <source>
        <strain evidence="1 4">CBA1113</strain>
    </source>
</reference>
<dbReference type="Pfam" id="PF05768">
    <property type="entry name" value="Glrx-like"/>
    <property type="match status" value="1"/>
</dbReference>
<evidence type="ECO:0000313" key="3">
    <source>
        <dbReference type="Proteomes" id="UP000252985"/>
    </source>
</evidence>
<gene>
    <name evidence="2" type="ORF">DU484_16670</name>
    <name evidence="1" type="ORF">DU500_16715</name>
</gene>
<protein>
    <submittedName>
        <fullName evidence="1">Glutaredoxin family protein</fullName>
    </submittedName>
</protein>
<sequence>MTADSDPDPAQVTVYTRENCHLCAEAIDTVERVAASSSRPVEIDTVDVDADPDLRERYGERVPYVTVDGRPRFKYRVDADELRAILRE</sequence>
<evidence type="ECO:0000313" key="2">
    <source>
        <dbReference type="EMBL" id="AXG11354.1"/>
    </source>
</evidence>
<dbReference type="EMBL" id="CP031148">
    <property type="protein sequence ID" value="AXG11354.1"/>
    <property type="molecule type" value="Genomic_DNA"/>
</dbReference>
<evidence type="ECO:0000313" key="4">
    <source>
        <dbReference type="Proteomes" id="UP000253273"/>
    </source>
</evidence>
<dbReference type="GeneID" id="37288646"/>
<dbReference type="KEGG" id="haq:DU484_16670"/>
<dbReference type="KEGG" id="haj:DU500_16715"/>
<name>A0A345E6W7_9EURY</name>
<dbReference type="InterPro" id="IPR008554">
    <property type="entry name" value="Glutaredoxin-like"/>
</dbReference>
<dbReference type="RefSeq" id="WP_114587060.1">
    <property type="nucleotide sequence ID" value="NZ_CP031148.1"/>
</dbReference>
<proteinExistence type="predicted"/>
<organism evidence="1 4">
    <name type="scientific">Haloplanus rubicundus</name>
    <dbReference type="NCBI Taxonomy" id="1547898"/>
    <lineage>
        <taxon>Archaea</taxon>
        <taxon>Methanobacteriati</taxon>
        <taxon>Methanobacteriota</taxon>
        <taxon>Stenosarchaea group</taxon>
        <taxon>Halobacteria</taxon>
        <taxon>Halobacteriales</taxon>
        <taxon>Haloferacaceae</taxon>
        <taxon>Haloplanus</taxon>
    </lineage>
</organism>
<accession>A0A345EGN2</accession>
<dbReference type="InterPro" id="IPR036249">
    <property type="entry name" value="Thioredoxin-like_sf"/>
</dbReference>
<accession>A0A345E6W7</accession>
<evidence type="ECO:0000313" key="1">
    <source>
        <dbReference type="EMBL" id="AXG07939.1"/>
    </source>
</evidence>
<dbReference type="EMBL" id="CP031150">
    <property type="protein sequence ID" value="AXG07939.1"/>
    <property type="molecule type" value="Genomic_DNA"/>
</dbReference>
<dbReference type="SUPFAM" id="SSF52833">
    <property type="entry name" value="Thioredoxin-like"/>
    <property type="match status" value="1"/>
</dbReference>
<dbReference type="Gene3D" id="3.40.30.10">
    <property type="entry name" value="Glutaredoxin"/>
    <property type="match status" value="1"/>
</dbReference>
<dbReference type="Proteomes" id="UP000253273">
    <property type="component" value="Chromosome"/>
</dbReference>
<dbReference type="OrthoDB" id="286273at2157"/>
<reference evidence="2 3" key="1">
    <citation type="submission" date="2018-07" db="EMBL/GenBank/DDBJ databases">
        <title>Genome sequences of Haloplanus sp. CBA1112.</title>
        <authorList>
            <person name="Kim Y.B."/>
            <person name="Roh S.W."/>
        </authorList>
    </citation>
    <scope>NUCLEOTIDE SEQUENCE [LARGE SCALE GENOMIC DNA]</scope>
    <source>
        <strain evidence="2 3">CBA1112</strain>
    </source>
</reference>
<dbReference type="AlphaFoldDB" id="A0A345E6W7"/>